<evidence type="ECO:0000256" key="6">
    <source>
        <dbReference type="ARBA" id="ARBA00023098"/>
    </source>
</evidence>
<dbReference type="EMBL" id="PKFP01000003">
    <property type="protein sequence ID" value="PVH15531.1"/>
    <property type="molecule type" value="Genomic_DNA"/>
</dbReference>
<feature type="region of interest" description="Disordered" evidence="8">
    <location>
        <begin position="959"/>
        <end position="1003"/>
    </location>
</feature>
<gene>
    <name evidence="10" type="ORF">CXQ87_003373</name>
</gene>
<evidence type="ECO:0000256" key="2">
    <source>
        <dbReference type="ARBA" id="ARBA00022692"/>
    </source>
</evidence>
<keyword evidence="2" id="KW-0812">Transmembrane</keyword>
<keyword evidence="5" id="KW-1133">Transmembrane helix</keyword>
<feature type="region of interest" description="Disordered" evidence="8">
    <location>
        <begin position="431"/>
        <end position="460"/>
    </location>
</feature>
<dbReference type="InterPro" id="IPR006693">
    <property type="entry name" value="AB_hydrolase_lipase"/>
</dbReference>
<evidence type="ECO:0000256" key="7">
    <source>
        <dbReference type="ARBA" id="ARBA00023136"/>
    </source>
</evidence>
<dbReference type="VEuPathDB" id="FungiDB:CXQ87_003373"/>
<proteinExistence type="predicted"/>
<feature type="compositionally biased region" description="Basic and acidic residues" evidence="8">
    <location>
        <begin position="993"/>
        <end position="1003"/>
    </location>
</feature>
<organism evidence="10 11">
    <name type="scientific">Candidozyma duobushaemuli</name>
    <dbReference type="NCBI Taxonomy" id="1231522"/>
    <lineage>
        <taxon>Eukaryota</taxon>
        <taxon>Fungi</taxon>
        <taxon>Dikarya</taxon>
        <taxon>Ascomycota</taxon>
        <taxon>Saccharomycotina</taxon>
        <taxon>Pichiomycetes</taxon>
        <taxon>Metschnikowiaceae</taxon>
        <taxon>Candidozyma</taxon>
    </lineage>
</organism>
<feature type="compositionally biased region" description="Basic residues" evidence="8">
    <location>
        <begin position="660"/>
        <end position="671"/>
    </location>
</feature>
<dbReference type="GO" id="GO:0016042">
    <property type="term" value="P:lipid catabolic process"/>
    <property type="evidence" value="ECO:0007669"/>
    <property type="project" value="UniProtKB-KW"/>
</dbReference>
<evidence type="ECO:0000256" key="4">
    <source>
        <dbReference type="ARBA" id="ARBA00022963"/>
    </source>
</evidence>
<dbReference type="AlphaFoldDB" id="A0A2V1AF94"/>
<keyword evidence="7" id="KW-0472">Membrane</keyword>
<comment type="caution">
    <text evidence="10">The sequence shown here is derived from an EMBL/GenBank/DDBJ whole genome shotgun (WGS) entry which is preliminary data.</text>
</comment>
<evidence type="ECO:0000256" key="3">
    <source>
        <dbReference type="ARBA" id="ARBA00022801"/>
    </source>
</evidence>
<name>A0A2V1AF94_9ASCO</name>
<keyword evidence="6" id="KW-0443">Lipid metabolism</keyword>
<feature type="region of interest" description="Disordered" evidence="8">
    <location>
        <begin position="659"/>
        <end position="691"/>
    </location>
</feature>
<dbReference type="PANTHER" id="PTHR11005">
    <property type="entry name" value="LYSOSOMAL ACID LIPASE-RELATED"/>
    <property type="match status" value="1"/>
</dbReference>
<keyword evidence="4" id="KW-0442">Lipid degradation</keyword>
<evidence type="ECO:0000313" key="11">
    <source>
        <dbReference type="Proteomes" id="UP000244406"/>
    </source>
</evidence>
<dbReference type="GO" id="GO:0016787">
    <property type="term" value="F:hydrolase activity"/>
    <property type="evidence" value="ECO:0007669"/>
    <property type="project" value="UniProtKB-KW"/>
</dbReference>
<dbReference type="SUPFAM" id="SSF53474">
    <property type="entry name" value="alpha/beta-Hydrolases"/>
    <property type="match status" value="1"/>
</dbReference>
<feature type="compositionally biased region" description="Polar residues" evidence="8">
    <location>
        <begin position="817"/>
        <end position="826"/>
    </location>
</feature>
<keyword evidence="3" id="KW-0378">Hydrolase</keyword>
<dbReference type="Pfam" id="PF04083">
    <property type="entry name" value="Abhydro_lipase"/>
    <property type="match status" value="1"/>
</dbReference>
<dbReference type="GeneID" id="37003373"/>
<feature type="compositionally biased region" description="Polar residues" evidence="8">
    <location>
        <begin position="435"/>
        <end position="454"/>
    </location>
</feature>
<protein>
    <recommendedName>
        <fullName evidence="9">Partial AB-hydrolase lipase domain-containing protein</fullName>
    </recommendedName>
</protein>
<evidence type="ECO:0000313" key="10">
    <source>
        <dbReference type="EMBL" id="PVH15531.1"/>
    </source>
</evidence>
<evidence type="ECO:0000256" key="8">
    <source>
        <dbReference type="SAM" id="MobiDB-lite"/>
    </source>
</evidence>
<accession>A0A2V1AF94</accession>
<feature type="domain" description="Partial AB-hydrolase lipase" evidence="9">
    <location>
        <begin position="91"/>
        <end position="149"/>
    </location>
</feature>
<evidence type="ECO:0000259" key="9">
    <source>
        <dbReference type="Pfam" id="PF04083"/>
    </source>
</evidence>
<reference evidence="10 11" key="1">
    <citation type="submission" date="2017-12" db="EMBL/GenBank/DDBJ databases">
        <title>Genome Sequence of the Amphotericin B-resistant Candida duobushaemulonii strain, B09383.</title>
        <authorList>
            <person name="Chow N.A."/>
            <person name="Gade L."/>
            <person name="Batra D."/>
            <person name="Rowe L.A."/>
            <person name="Loparev V.N."/>
            <person name="Litvintseva A.P."/>
        </authorList>
    </citation>
    <scope>NUCLEOTIDE SEQUENCE [LARGE SCALE GENOMIC DNA]</scope>
    <source>
        <strain evidence="10 11">B09383</strain>
    </source>
</reference>
<evidence type="ECO:0000256" key="5">
    <source>
        <dbReference type="ARBA" id="ARBA00022989"/>
    </source>
</evidence>
<evidence type="ECO:0000256" key="1">
    <source>
        <dbReference type="ARBA" id="ARBA00004167"/>
    </source>
</evidence>
<feature type="compositionally biased region" description="Basic and acidic residues" evidence="8">
    <location>
        <begin position="806"/>
        <end position="815"/>
    </location>
</feature>
<dbReference type="RefSeq" id="XP_025336471.1">
    <property type="nucleotide sequence ID" value="XM_025481853.1"/>
</dbReference>
<keyword evidence="11" id="KW-1185">Reference proteome</keyword>
<dbReference type="Gene3D" id="3.40.50.1820">
    <property type="entry name" value="alpha/beta hydrolase"/>
    <property type="match status" value="1"/>
</dbReference>
<feature type="region of interest" description="Disordered" evidence="8">
    <location>
        <begin position="786"/>
        <end position="876"/>
    </location>
</feature>
<dbReference type="GO" id="GO:0016020">
    <property type="term" value="C:membrane"/>
    <property type="evidence" value="ECO:0007669"/>
    <property type="project" value="UniProtKB-SubCell"/>
</dbReference>
<dbReference type="Proteomes" id="UP000244406">
    <property type="component" value="Unassembled WGS sequence"/>
</dbReference>
<dbReference type="FunFam" id="3.40.50.1820:FF:000095">
    <property type="entry name" value="Triglyceride lipase-cholesterol esterase"/>
    <property type="match status" value="1"/>
</dbReference>
<comment type="subcellular location">
    <subcellularLocation>
        <location evidence="1">Membrane</location>
        <topology evidence="1">Single-pass membrane protein</topology>
    </subcellularLocation>
</comment>
<sequence length="1003" mass="113862">MHIPLLGRLSLYISTLITRLLPSTVINIITYSLQVVYSFTASPIRFISSGGEISKEDGMPDIKYRYLSGGEGVIDKKKYDRMTVLLNAKDISEMCSVFGYEVESRMIRTKDDYLLTVQRISRPNAGPRNGKVVYMHHGLLMCSEIWVTMLDKDANLPYVLYELGYDVWLGNNRGNKYSHKHLSHRLNSEKFWDFALDEFAFYDIPDTINYILAATKKESLIYVGFSQGTAQAFASVSVNPDLNEKIERIIAISPATTPHGLYSRFLDILLKSSPRVLMPSVQLWNRIMYPPFFDTSIDVANYTLFNWKALNIDKVQKLSSYAHLYSTTSVKTVVHWFQIISAKKFQMYHDESNFSSLNPIEYPLKNIEVPIHLIYGDSDSLVDIEVMENQLPKKYTTSHPVAGHEHLDNLWGRDAARIVFPLVLQSLGEEVANGKKQQPQLDSKTSNIDKNSQKVPHADTEDAEYTDIVWTKSLSIHECSQEISKSLDVLLRGKPADTEKENYEGLLESATKAVPEPSKALTQCYPQNYLSEILITNYADLVKFCSSYLNLTLSSKVTKFVVNLFYSLECWEIYHLLQMIPNLDYFLRLVDIEVTDTPFGHVVSPPDNYMGFNLRQGFQYPFPFPFYNFSYHTMNPDVTNQKYQRLRIDNYIDIRLNKAQPKKKKKTRAPKKSSVSQEASPQRLLRQDSAISENSQEFTFQKVTHRDIAFDIQTVGELEDDDDGYTTDEAERILQDENRAVPMGQQGLVFVPSIFQHLVSPGGLTSGPVTRLSSLHEFQEPPLASVQRPDLPALPPHQNPQSVIRSPREEIKKEGSSLAQPPSFISQAPIPASLQYPPQYKDPSRSPYYGTSSRMGSHPSPQFPAYASALPPPATLVSPQLKTREEGHQDNSPQLQRYGYQGYPAFQPYGQPFYGDRRLFMQMPMQGYLPGQGIPQNMHSPQYQQQFIGSMPMPPLGYQYPVADAAQPHGSPPMHAIQSNPTPPPPGSIHSPHLRDEDKSKKK</sequence>
<dbReference type="InterPro" id="IPR029058">
    <property type="entry name" value="AB_hydrolase_fold"/>
</dbReference>